<accession>A0A915LFS5</accession>
<keyword evidence="1" id="KW-1185">Reference proteome</keyword>
<proteinExistence type="predicted"/>
<sequence length="211" mass="23989">MTSKFGKKAFNLLITIISFYLLNTIESAPRRQQQHVQLAEHSTGIQLADQQTDIPPEINVEQPAYISERPDLEILNFLWSEALIELKRTGFERVLESIDICQNLNNSVFRQVLLDYCKQEVKTKCETMFEAAKIPIKVNLDNSTNLTDKIFEDQELENVVFGKKRKNWLSFLDKLKGSKVLSRASSSSLSSVSSNLSCLSVKDLDLGETNE</sequence>
<organism evidence="1 2">
    <name type="scientific">Meloidogyne javanica</name>
    <name type="common">Root-knot nematode worm</name>
    <dbReference type="NCBI Taxonomy" id="6303"/>
    <lineage>
        <taxon>Eukaryota</taxon>
        <taxon>Metazoa</taxon>
        <taxon>Ecdysozoa</taxon>
        <taxon>Nematoda</taxon>
        <taxon>Chromadorea</taxon>
        <taxon>Rhabditida</taxon>
        <taxon>Tylenchina</taxon>
        <taxon>Tylenchomorpha</taxon>
        <taxon>Tylenchoidea</taxon>
        <taxon>Meloidogynidae</taxon>
        <taxon>Meloidogyninae</taxon>
        <taxon>Meloidogyne</taxon>
        <taxon>Meloidogyne incognita group</taxon>
    </lineage>
</organism>
<protein>
    <submittedName>
        <fullName evidence="2">Uncharacterized protein</fullName>
    </submittedName>
</protein>
<evidence type="ECO:0000313" key="1">
    <source>
        <dbReference type="Proteomes" id="UP000887561"/>
    </source>
</evidence>
<evidence type="ECO:0000313" key="2">
    <source>
        <dbReference type="WBParaSite" id="scaffold11521_cov238.g15655"/>
    </source>
</evidence>
<dbReference type="WBParaSite" id="scaffold11521_cov238.g15655">
    <property type="protein sequence ID" value="scaffold11521_cov238.g15655"/>
    <property type="gene ID" value="scaffold11521_cov238.g15655"/>
</dbReference>
<dbReference type="Proteomes" id="UP000887561">
    <property type="component" value="Unplaced"/>
</dbReference>
<dbReference type="AlphaFoldDB" id="A0A915LFS5"/>
<reference evidence="2" key="1">
    <citation type="submission" date="2022-11" db="UniProtKB">
        <authorList>
            <consortium name="WormBaseParasite"/>
        </authorList>
    </citation>
    <scope>IDENTIFICATION</scope>
</reference>
<name>A0A915LFS5_MELJA</name>